<evidence type="ECO:0000256" key="5">
    <source>
        <dbReference type="ARBA" id="ARBA00022989"/>
    </source>
</evidence>
<feature type="transmembrane region" description="Helical" evidence="8">
    <location>
        <begin position="214"/>
        <end position="235"/>
    </location>
</feature>
<dbReference type="EMBL" id="FCOB02000060">
    <property type="protein sequence ID" value="SAL03618.1"/>
    <property type="molecule type" value="Genomic_DNA"/>
</dbReference>
<reference evidence="10" key="1">
    <citation type="submission" date="2016-01" db="EMBL/GenBank/DDBJ databases">
        <authorList>
            <person name="Peeters C."/>
        </authorList>
    </citation>
    <scope>NUCLEOTIDE SEQUENCE [LARGE SCALE GENOMIC DNA]</scope>
    <source>
        <strain evidence="10">LMG 29326</strain>
    </source>
</reference>
<keyword evidence="2" id="KW-0813">Transport</keyword>
<dbReference type="PROSITE" id="PS50850">
    <property type="entry name" value="MFS"/>
    <property type="match status" value="1"/>
</dbReference>
<feature type="transmembrane region" description="Helical" evidence="8">
    <location>
        <begin position="274"/>
        <end position="292"/>
    </location>
</feature>
<organism evidence="10 11">
    <name type="scientific">Caballeronia ptereochthonis</name>
    <dbReference type="NCBI Taxonomy" id="1777144"/>
    <lineage>
        <taxon>Bacteria</taxon>
        <taxon>Pseudomonadati</taxon>
        <taxon>Pseudomonadota</taxon>
        <taxon>Betaproteobacteria</taxon>
        <taxon>Burkholderiales</taxon>
        <taxon>Burkholderiaceae</taxon>
        <taxon>Caballeronia</taxon>
    </lineage>
</organism>
<evidence type="ECO:0000259" key="9">
    <source>
        <dbReference type="PROSITE" id="PS50850"/>
    </source>
</evidence>
<dbReference type="InterPro" id="IPR005829">
    <property type="entry name" value="Sugar_transporter_CS"/>
</dbReference>
<feature type="transmembrane region" description="Helical" evidence="8">
    <location>
        <begin position="153"/>
        <end position="172"/>
    </location>
</feature>
<keyword evidence="4 8" id="KW-0812">Transmembrane</keyword>
<sequence length="585" mass="61918">MTERSAEELALNEGAVSSVSGIGITLHAALLHRRHCSGCKESASLGVAAATSLYRALPARARRHGLRGGDAPFKNRMSQTRKTARPLVIAAVMASMAMVAIEATIVSTAMPQIATQLGGLNLYSWVFSSFLLTQTALTVVFGKLADLYGRKPAMLAGIAIFLIGSVLAGFAWSMPAMIVFRLVQGVGAGAILPVALTVVGDLYPARERGKVQGYLASVWAVSAVLGPMVGGLLIRELSWGWIFWINVPIGILAALLFTLFLHEEKRHDRPAIDLAGALLFTTAVAALMMALTDAGHAGNARVGIEIAVLVLSCVLFALQERRAADPMISFRLWSHRPIAASNVATLLAGMAMMGLTTFLPMYVQGVMHRTPVEAGLALTMMMIGWPSGATFTSRSFARIGLRRLLMIGPVFIPLGALPFVVLNPQSSPVWAGVGSAVLGFGMGITSVSCLILIQEIVQPLERGSATASNLFSRNLGNTLGAAVFGAVQNYGLTHTSGLPPVHADQLRQLLSAVPGNFAANDEIRLVLHHSLHLTFTAMFVIALGAVISMMFMPAIEIGRAKETVEKVAAGDARKAAESAANQAFH</sequence>
<dbReference type="PANTHER" id="PTHR23501:SF191">
    <property type="entry name" value="VACUOLAR BASIC AMINO ACID TRANSPORTER 4"/>
    <property type="match status" value="1"/>
</dbReference>
<keyword evidence="3" id="KW-1003">Cell membrane</keyword>
<feature type="transmembrane region" description="Helical" evidence="8">
    <location>
        <begin position="531"/>
        <end position="552"/>
    </location>
</feature>
<keyword evidence="11" id="KW-1185">Reference proteome</keyword>
<dbReference type="GO" id="GO:0005886">
    <property type="term" value="C:plasma membrane"/>
    <property type="evidence" value="ECO:0007669"/>
    <property type="project" value="UniProtKB-SubCell"/>
</dbReference>
<evidence type="ECO:0000256" key="1">
    <source>
        <dbReference type="ARBA" id="ARBA00004651"/>
    </source>
</evidence>
<evidence type="ECO:0000256" key="7">
    <source>
        <dbReference type="ARBA" id="ARBA00044273"/>
    </source>
</evidence>
<proteinExistence type="predicted"/>
<dbReference type="STRING" id="1777144.AWB83_06841"/>
<dbReference type="CDD" id="cd17502">
    <property type="entry name" value="MFS_Azr1_MDR_like"/>
    <property type="match status" value="1"/>
</dbReference>
<evidence type="ECO:0000313" key="10">
    <source>
        <dbReference type="EMBL" id="SAL03618.1"/>
    </source>
</evidence>
<evidence type="ECO:0000313" key="11">
    <source>
        <dbReference type="Proteomes" id="UP000054978"/>
    </source>
</evidence>
<feature type="transmembrane region" description="Helical" evidence="8">
    <location>
        <begin position="339"/>
        <end position="362"/>
    </location>
</feature>
<keyword evidence="5 8" id="KW-1133">Transmembrane helix</keyword>
<evidence type="ECO:0000256" key="3">
    <source>
        <dbReference type="ARBA" id="ARBA00022475"/>
    </source>
</evidence>
<feature type="domain" description="Major facilitator superfamily (MFS) profile" evidence="9">
    <location>
        <begin position="88"/>
        <end position="556"/>
    </location>
</feature>
<feature type="transmembrane region" description="Helical" evidence="8">
    <location>
        <begin position="122"/>
        <end position="141"/>
    </location>
</feature>
<accession>A0A158E9U0</accession>
<dbReference type="InterPro" id="IPR020846">
    <property type="entry name" value="MFS_dom"/>
</dbReference>
<dbReference type="Gene3D" id="1.20.1250.20">
    <property type="entry name" value="MFS general substrate transporter like domains"/>
    <property type="match status" value="1"/>
</dbReference>
<evidence type="ECO:0000256" key="2">
    <source>
        <dbReference type="ARBA" id="ARBA00022448"/>
    </source>
</evidence>
<comment type="subcellular location">
    <subcellularLocation>
        <location evidence="1">Cell membrane</location>
        <topology evidence="1">Multi-pass membrane protein</topology>
    </subcellularLocation>
</comment>
<evidence type="ECO:0000256" key="8">
    <source>
        <dbReference type="SAM" id="Phobius"/>
    </source>
</evidence>
<dbReference type="Pfam" id="PF07690">
    <property type="entry name" value="MFS_1"/>
    <property type="match status" value="1"/>
</dbReference>
<feature type="transmembrane region" description="Helical" evidence="8">
    <location>
        <begin position="87"/>
        <end position="110"/>
    </location>
</feature>
<feature type="transmembrane region" description="Helical" evidence="8">
    <location>
        <begin position="429"/>
        <end position="453"/>
    </location>
</feature>
<evidence type="ECO:0000256" key="4">
    <source>
        <dbReference type="ARBA" id="ARBA00022692"/>
    </source>
</evidence>
<feature type="transmembrane region" description="Helical" evidence="8">
    <location>
        <begin position="178"/>
        <end position="202"/>
    </location>
</feature>
<protein>
    <recommendedName>
        <fullName evidence="7">MFS-type drug efflux transporter P55</fullName>
    </recommendedName>
</protein>
<dbReference type="SUPFAM" id="SSF103473">
    <property type="entry name" value="MFS general substrate transporter"/>
    <property type="match status" value="1"/>
</dbReference>
<gene>
    <name evidence="10" type="ORF">AWB83_06841</name>
</gene>
<dbReference type="FunFam" id="1.20.1720.10:FF:000004">
    <property type="entry name" value="EmrB/QacA family drug resistance transporter"/>
    <property type="match status" value="1"/>
</dbReference>
<keyword evidence="6 8" id="KW-0472">Membrane</keyword>
<feature type="transmembrane region" description="Helical" evidence="8">
    <location>
        <begin position="404"/>
        <end position="423"/>
    </location>
</feature>
<dbReference type="InterPro" id="IPR011701">
    <property type="entry name" value="MFS"/>
</dbReference>
<dbReference type="PANTHER" id="PTHR23501">
    <property type="entry name" value="MAJOR FACILITATOR SUPERFAMILY"/>
    <property type="match status" value="1"/>
</dbReference>
<dbReference type="GO" id="GO:0022857">
    <property type="term" value="F:transmembrane transporter activity"/>
    <property type="evidence" value="ECO:0007669"/>
    <property type="project" value="InterPro"/>
</dbReference>
<dbReference type="Gene3D" id="1.20.1720.10">
    <property type="entry name" value="Multidrug resistance protein D"/>
    <property type="match status" value="1"/>
</dbReference>
<feature type="transmembrane region" description="Helical" evidence="8">
    <location>
        <begin position="298"/>
        <end position="318"/>
    </location>
</feature>
<name>A0A158E9U0_9BURK</name>
<comment type="caution">
    <text evidence="10">The sequence shown here is derived from an EMBL/GenBank/DDBJ whole genome shotgun (WGS) entry which is preliminary data.</text>
</comment>
<feature type="transmembrane region" description="Helical" evidence="8">
    <location>
        <begin position="374"/>
        <end position="392"/>
    </location>
</feature>
<dbReference type="PRINTS" id="PR01036">
    <property type="entry name" value="TCRTETB"/>
</dbReference>
<evidence type="ECO:0000256" key="6">
    <source>
        <dbReference type="ARBA" id="ARBA00023136"/>
    </source>
</evidence>
<dbReference type="PROSITE" id="PS00217">
    <property type="entry name" value="SUGAR_TRANSPORT_2"/>
    <property type="match status" value="1"/>
</dbReference>
<dbReference type="Proteomes" id="UP000054978">
    <property type="component" value="Unassembled WGS sequence"/>
</dbReference>
<dbReference type="AlphaFoldDB" id="A0A158E9U0"/>
<dbReference type="InterPro" id="IPR036259">
    <property type="entry name" value="MFS_trans_sf"/>
</dbReference>
<feature type="transmembrane region" description="Helical" evidence="8">
    <location>
        <begin position="241"/>
        <end position="262"/>
    </location>
</feature>